<evidence type="ECO:0000256" key="2">
    <source>
        <dbReference type="SAM" id="SignalP"/>
    </source>
</evidence>
<dbReference type="AlphaFoldDB" id="A0A5N5H4D0"/>
<reference evidence="4" key="2">
    <citation type="submission" date="2019-10" db="EMBL/GenBank/DDBJ databases">
        <title>A de novo genome assembly of a pear dwarfing rootstock.</title>
        <authorList>
            <person name="Wang F."/>
            <person name="Wang J."/>
            <person name="Li S."/>
            <person name="Zhang Y."/>
            <person name="Fang M."/>
            <person name="Ma L."/>
            <person name="Zhao Y."/>
            <person name="Jiang S."/>
        </authorList>
    </citation>
    <scope>NUCLEOTIDE SEQUENCE [LARGE SCALE GENOMIC DNA]</scope>
</reference>
<dbReference type="Proteomes" id="UP000327157">
    <property type="component" value="Chromosome 4"/>
</dbReference>
<accession>A0A5N5H4D0</accession>
<keyword evidence="4" id="KW-1185">Reference proteome</keyword>
<evidence type="ECO:0000313" key="3">
    <source>
        <dbReference type="EMBL" id="KAB2622779.1"/>
    </source>
</evidence>
<comment type="caution">
    <text evidence="3">The sequence shown here is derived from an EMBL/GenBank/DDBJ whole genome shotgun (WGS) entry which is preliminary data.</text>
</comment>
<gene>
    <name evidence="3" type="ORF">D8674_024961</name>
</gene>
<feature type="chain" id="PRO_5024314457" evidence="2">
    <location>
        <begin position="18"/>
        <end position="122"/>
    </location>
</feature>
<feature type="signal peptide" evidence="2">
    <location>
        <begin position="1"/>
        <end position="17"/>
    </location>
</feature>
<keyword evidence="2" id="KW-0732">Signal</keyword>
<feature type="region of interest" description="Disordered" evidence="1">
    <location>
        <begin position="98"/>
        <end position="122"/>
    </location>
</feature>
<sequence>MWRRRCMWRIGVGILAAKVFDQASEFFASRFSSEHESVPSGNSREDSCSDNCMKECEEDADKIVDADWINNVGKLYLEEVYGNGEVGKENSEFLEQRSALGEMSSSEKQVPVDSGRKRCCGG</sequence>
<proteinExistence type="predicted"/>
<evidence type="ECO:0000313" key="4">
    <source>
        <dbReference type="Proteomes" id="UP000327157"/>
    </source>
</evidence>
<evidence type="ECO:0000256" key="1">
    <source>
        <dbReference type="SAM" id="MobiDB-lite"/>
    </source>
</evidence>
<reference evidence="3 4" key="3">
    <citation type="submission" date="2019-11" db="EMBL/GenBank/DDBJ databases">
        <title>A de novo genome assembly of a pear dwarfing rootstock.</title>
        <authorList>
            <person name="Wang F."/>
            <person name="Wang J."/>
            <person name="Li S."/>
            <person name="Zhang Y."/>
            <person name="Fang M."/>
            <person name="Ma L."/>
            <person name="Zhao Y."/>
            <person name="Jiang S."/>
        </authorList>
    </citation>
    <scope>NUCLEOTIDE SEQUENCE [LARGE SCALE GENOMIC DNA]</scope>
    <source>
        <strain evidence="3">S2</strain>
        <tissue evidence="3">Leaf</tissue>
    </source>
</reference>
<organism evidence="3 4">
    <name type="scientific">Pyrus ussuriensis x Pyrus communis</name>
    <dbReference type="NCBI Taxonomy" id="2448454"/>
    <lineage>
        <taxon>Eukaryota</taxon>
        <taxon>Viridiplantae</taxon>
        <taxon>Streptophyta</taxon>
        <taxon>Embryophyta</taxon>
        <taxon>Tracheophyta</taxon>
        <taxon>Spermatophyta</taxon>
        <taxon>Magnoliopsida</taxon>
        <taxon>eudicotyledons</taxon>
        <taxon>Gunneridae</taxon>
        <taxon>Pentapetalae</taxon>
        <taxon>rosids</taxon>
        <taxon>fabids</taxon>
        <taxon>Rosales</taxon>
        <taxon>Rosaceae</taxon>
        <taxon>Amygdaloideae</taxon>
        <taxon>Maleae</taxon>
        <taxon>Pyrus</taxon>
    </lineage>
</organism>
<name>A0A5N5H4D0_9ROSA</name>
<reference evidence="3 4" key="1">
    <citation type="submission" date="2019-09" db="EMBL/GenBank/DDBJ databases">
        <authorList>
            <person name="Ou C."/>
        </authorList>
    </citation>
    <scope>NUCLEOTIDE SEQUENCE [LARGE SCALE GENOMIC DNA]</scope>
    <source>
        <strain evidence="3">S2</strain>
        <tissue evidence="3">Leaf</tissue>
    </source>
</reference>
<protein>
    <submittedName>
        <fullName evidence="3">Uncharacterized protein</fullName>
    </submittedName>
</protein>
<dbReference type="EMBL" id="SMOL01000231">
    <property type="protein sequence ID" value="KAB2622779.1"/>
    <property type="molecule type" value="Genomic_DNA"/>
</dbReference>